<dbReference type="UniPathway" id="UPA00051">
    <property type="reaction ID" value="UER00074"/>
</dbReference>
<comment type="function">
    <text evidence="2">Transfers an acetyl group from acetyl-CoA to L-homoserine, forming acetyl-L-homoserine.</text>
</comment>
<feature type="active site" description="Nucleophile" evidence="2 3">
    <location>
        <position position="159"/>
    </location>
</feature>
<dbReference type="AlphaFoldDB" id="A0A2W1JLD1"/>
<keyword evidence="2" id="KW-0963">Cytoplasm</keyword>
<comment type="subcellular location">
    <subcellularLocation>
        <location evidence="2">Cytoplasm</location>
    </subcellularLocation>
</comment>
<keyword evidence="6" id="KW-1185">Reference proteome</keyword>
<dbReference type="InterPro" id="IPR000073">
    <property type="entry name" value="AB_hydrolase_1"/>
</dbReference>
<dbReference type="GO" id="GO:0004414">
    <property type="term" value="F:homoserine O-acetyltransferase activity"/>
    <property type="evidence" value="ECO:0007669"/>
    <property type="project" value="UniProtKB-UniRule"/>
</dbReference>
<gene>
    <name evidence="5" type="primary">metX_1</name>
    <name evidence="2" type="synonym">metXA</name>
    <name evidence="5" type="ORF">C1752_01179</name>
</gene>
<accession>A0A2W1JLD1</accession>
<proteinExistence type="inferred from homology"/>
<organism evidence="5 6">
    <name type="scientific">Acaryochloris thomasi RCC1774</name>
    <dbReference type="NCBI Taxonomy" id="1764569"/>
    <lineage>
        <taxon>Bacteria</taxon>
        <taxon>Bacillati</taxon>
        <taxon>Cyanobacteriota</taxon>
        <taxon>Cyanophyceae</taxon>
        <taxon>Acaryochloridales</taxon>
        <taxon>Acaryochloridaceae</taxon>
        <taxon>Acaryochloris</taxon>
        <taxon>Acaryochloris thomasi</taxon>
    </lineage>
</organism>
<dbReference type="HAMAP" id="MF_00296">
    <property type="entry name" value="MetX_acyltransf"/>
    <property type="match status" value="1"/>
</dbReference>
<dbReference type="GO" id="GO:0009092">
    <property type="term" value="P:homoserine metabolic process"/>
    <property type="evidence" value="ECO:0007669"/>
    <property type="project" value="TreeGrafter"/>
</dbReference>
<dbReference type="PANTHER" id="PTHR32268">
    <property type="entry name" value="HOMOSERINE O-ACETYLTRANSFERASE"/>
    <property type="match status" value="1"/>
</dbReference>
<comment type="subunit">
    <text evidence="2">Homodimer.</text>
</comment>
<evidence type="ECO:0000256" key="3">
    <source>
        <dbReference type="PIRSR" id="PIRSR000443-1"/>
    </source>
</evidence>
<dbReference type="SUPFAM" id="SSF53474">
    <property type="entry name" value="alpha/beta-Hydrolases"/>
    <property type="match status" value="1"/>
</dbReference>
<dbReference type="GO" id="GO:0005737">
    <property type="term" value="C:cytoplasm"/>
    <property type="evidence" value="ECO:0007669"/>
    <property type="project" value="UniProtKB-SubCell"/>
</dbReference>
<dbReference type="PIRSF" id="PIRSF000443">
    <property type="entry name" value="Homoser_Ac_trans"/>
    <property type="match status" value="1"/>
</dbReference>
<keyword evidence="2" id="KW-0486">Methionine biosynthesis</keyword>
<dbReference type="PANTHER" id="PTHR32268:SF11">
    <property type="entry name" value="HOMOSERINE O-ACETYLTRANSFERASE"/>
    <property type="match status" value="1"/>
</dbReference>
<dbReference type="InterPro" id="IPR008220">
    <property type="entry name" value="HAT_MetX-like"/>
</dbReference>
<dbReference type="OrthoDB" id="9800754at2"/>
<dbReference type="GO" id="GO:0009086">
    <property type="term" value="P:methionine biosynthetic process"/>
    <property type="evidence" value="ECO:0007669"/>
    <property type="project" value="UniProtKB-UniRule"/>
</dbReference>
<dbReference type="NCBIfam" id="TIGR01392">
    <property type="entry name" value="homoserO_Ac_trn"/>
    <property type="match status" value="1"/>
</dbReference>
<evidence type="ECO:0000259" key="4">
    <source>
        <dbReference type="Pfam" id="PF00561"/>
    </source>
</evidence>
<feature type="domain" description="AB hydrolase-1" evidence="4">
    <location>
        <begin position="46"/>
        <end position="361"/>
    </location>
</feature>
<comment type="catalytic activity">
    <reaction evidence="2">
        <text>L-homoserine + acetyl-CoA = O-acetyl-L-homoserine + CoA</text>
        <dbReference type="Rhea" id="RHEA:13701"/>
        <dbReference type="ChEBI" id="CHEBI:57287"/>
        <dbReference type="ChEBI" id="CHEBI:57288"/>
        <dbReference type="ChEBI" id="CHEBI:57476"/>
        <dbReference type="ChEBI" id="CHEBI:57716"/>
        <dbReference type="EC" id="2.3.1.31"/>
    </reaction>
</comment>
<comment type="pathway">
    <text evidence="2">Amino-acid biosynthesis; L-methionine biosynthesis via de novo pathway; O-acetyl-L-homoserine from L-homoserine: step 1/1.</text>
</comment>
<keyword evidence="1 2" id="KW-0808">Transferase</keyword>
<dbReference type="InterPro" id="IPR029058">
    <property type="entry name" value="AB_hydrolase_fold"/>
</dbReference>
<comment type="similarity">
    <text evidence="2">Belongs to the AB hydrolase superfamily. MetX family.</text>
</comment>
<evidence type="ECO:0000313" key="5">
    <source>
        <dbReference type="EMBL" id="PZD74190.1"/>
    </source>
</evidence>
<reference evidence="5 6" key="1">
    <citation type="journal article" date="2018" name="Sci. Rep.">
        <title>A novel species of the marine cyanobacterium Acaryochloris with a unique pigment content and lifestyle.</title>
        <authorList>
            <person name="Partensky F."/>
            <person name="Six C."/>
            <person name="Ratin M."/>
            <person name="Garczarek L."/>
            <person name="Vaulot D."/>
            <person name="Probert I."/>
            <person name="Calteau A."/>
            <person name="Gourvil P."/>
            <person name="Marie D."/>
            <person name="Grebert T."/>
            <person name="Bouchier C."/>
            <person name="Le Panse S."/>
            <person name="Gachenot M."/>
            <person name="Rodriguez F."/>
            <person name="Garrido J.L."/>
        </authorList>
    </citation>
    <scope>NUCLEOTIDE SEQUENCE [LARGE SCALE GENOMIC DNA]</scope>
    <source>
        <strain evidence="5 6">RCC1774</strain>
    </source>
</reference>
<feature type="active site" evidence="2 3">
    <location>
        <position position="354"/>
    </location>
</feature>
<dbReference type="Gene3D" id="3.40.50.1820">
    <property type="entry name" value="alpha/beta hydrolase"/>
    <property type="match status" value="1"/>
</dbReference>
<keyword evidence="2" id="KW-0028">Amino-acid biosynthesis</keyword>
<feature type="binding site" evidence="2">
    <location>
        <position position="355"/>
    </location>
    <ligand>
        <name>substrate</name>
    </ligand>
</feature>
<dbReference type="RefSeq" id="WP_110985163.1">
    <property type="nucleotide sequence ID" value="NZ_CAWNWM010000003.1"/>
</dbReference>
<comment type="caution">
    <text evidence="5">The sequence shown here is derived from an EMBL/GenBank/DDBJ whole genome shotgun (WGS) entry which is preliminary data.</text>
</comment>
<dbReference type="Proteomes" id="UP000248857">
    <property type="component" value="Unassembled WGS sequence"/>
</dbReference>
<dbReference type="EC" id="2.3.1.31" evidence="2"/>
<keyword evidence="2 5" id="KW-0012">Acyltransferase</keyword>
<evidence type="ECO:0000313" key="6">
    <source>
        <dbReference type="Proteomes" id="UP000248857"/>
    </source>
</evidence>
<evidence type="ECO:0000256" key="2">
    <source>
        <dbReference type="HAMAP-Rule" id="MF_00296"/>
    </source>
</evidence>
<sequence length="375" mass="41540">MSVGPVSTQFYTFERPFELESGDRLDGVAIAYETYGTLNPEANNAILVFHALTGSQHAAGVNPHVPGVEPLWTSDCEQGWWDAFIGPGKALDTDRYFVICANYLGSCYGSTGPHSINPKTGTSYGSSFPPVTAWDVVQSQIILLDALGIDCLHAVVGGSLGGMLALLLATRAPQRVNNVISMATGMQTTVLHRILNFEQAVAIRNDSDFKQGDYYDIHRPKVGLALARMISHKTFVSLEVLENRATREIMPQDLRSKNYPLSHPIESYMLHQGQKFADRFDANSYLCVMDMWQHFDLGDLGPELFSGCNHQTYLVFSVDSDVCFYPEEQLAIVQALKNSSIAVKYITVHSDKGHDSFLLEPELFTPYIQFVLNGN</sequence>
<feature type="binding site" evidence="2">
    <location>
        <position position="228"/>
    </location>
    <ligand>
        <name>substrate</name>
    </ligand>
</feature>
<name>A0A2W1JLD1_9CYAN</name>
<dbReference type="Gene3D" id="1.10.1740.110">
    <property type="match status" value="1"/>
</dbReference>
<dbReference type="Pfam" id="PF00561">
    <property type="entry name" value="Abhydrolase_1"/>
    <property type="match status" value="1"/>
</dbReference>
<protein>
    <recommendedName>
        <fullName evidence="2">Homoserine O-acetyltransferase</fullName>
        <shortName evidence="2">HAT</shortName>
        <ecNumber evidence="2">2.3.1.31</ecNumber>
    </recommendedName>
    <alternativeName>
        <fullName evidence="2">Homoserine transacetylase</fullName>
        <shortName evidence="2">HTA</shortName>
    </alternativeName>
</protein>
<evidence type="ECO:0000256" key="1">
    <source>
        <dbReference type="ARBA" id="ARBA00022679"/>
    </source>
</evidence>
<dbReference type="EMBL" id="PQWO01000003">
    <property type="protein sequence ID" value="PZD74190.1"/>
    <property type="molecule type" value="Genomic_DNA"/>
</dbReference>
<feature type="active site" evidence="2 3">
    <location>
        <position position="321"/>
    </location>
</feature>
<comment type="caution">
    <text evidence="2">Lacks conserved residue(s) required for the propagation of feature annotation.</text>
</comment>
<dbReference type="NCBIfam" id="NF001209">
    <property type="entry name" value="PRK00175.1"/>
    <property type="match status" value="1"/>
</dbReference>